<dbReference type="STRING" id="1176587.A8C56_23230"/>
<evidence type="ECO:0000313" key="3">
    <source>
        <dbReference type="Proteomes" id="UP000077667"/>
    </source>
</evidence>
<dbReference type="KEGG" id="nia:A8C56_23230"/>
<reference evidence="2 3" key="1">
    <citation type="submission" date="2016-05" db="EMBL/GenBank/DDBJ databases">
        <title>Niabella ginsenosidivorans BS26 whole genome sequencing.</title>
        <authorList>
            <person name="Im W.T."/>
            <person name="Siddiqi M.Z."/>
        </authorList>
    </citation>
    <scope>NUCLEOTIDE SEQUENCE [LARGE SCALE GENOMIC DNA]</scope>
    <source>
        <strain evidence="2 3">BS26</strain>
    </source>
</reference>
<dbReference type="RefSeq" id="WP_067761107.1">
    <property type="nucleotide sequence ID" value="NZ_CP015772.1"/>
</dbReference>
<feature type="chain" id="PRO_5008390067" description="DUF3108 domain-containing protein" evidence="1">
    <location>
        <begin position="17"/>
        <end position="274"/>
    </location>
</feature>
<protein>
    <recommendedName>
        <fullName evidence="4">DUF3108 domain-containing protein</fullName>
    </recommendedName>
</protein>
<name>A0A1A9I8V6_9BACT</name>
<organism evidence="2 3">
    <name type="scientific">Niabella ginsenosidivorans</name>
    <dbReference type="NCBI Taxonomy" id="1176587"/>
    <lineage>
        <taxon>Bacteria</taxon>
        <taxon>Pseudomonadati</taxon>
        <taxon>Bacteroidota</taxon>
        <taxon>Chitinophagia</taxon>
        <taxon>Chitinophagales</taxon>
        <taxon>Chitinophagaceae</taxon>
        <taxon>Niabella</taxon>
    </lineage>
</organism>
<evidence type="ECO:0000313" key="2">
    <source>
        <dbReference type="EMBL" id="ANH83499.1"/>
    </source>
</evidence>
<feature type="signal peptide" evidence="1">
    <location>
        <begin position="1"/>
        <end position="16"/>
    </location>
</feature>
<keyword evidence="1" id="KW-0732">Signal</keyword>
<dbReference type="Pfam" id="PF11306">
    <property type="entry name" value="DUF3108"/>
    <property type="match status" value="1"/>
</dbReference>
<sequence length="274" mass="30442">MKTLSLFLVPFFMLFAAGEKTPAEKPSVATLQSGCAIPNSAFQPGEKVGFTVGYSVGGVFVPAGTGSFATTLEKLNGRTVYHIKGTGRTLSSYEWAYKVNDTYETYVDIETMQPLKFIRNISEGGYKKYQNVSFNKSANTAISSEGVFKTPACMQDVVSAVFYARNIDYNALKPGDRIAFSLFLDNEIYDMYIRYMGKETITTKYGKFKTIKIKPLTIKGTIFEGGEKMTVWVTDDANKVPVRVESPIIVGKVKIEMTSFDNLKNPMTALIRKN</sequence>
<dbReference type="AlphaFoldDB" id="A0A1A9I8V6"/>
<accession>A0A1A9I8V6</accession>
<evidence type="ECO:0008006" key="4">
    <source>
        <dbReference type="Google" id="ProtNLM"/>
    </source>
</evidence>
<dbReference type="InterPro" id="IPR021457">
    <property type="entry name" value="DUF3108"/>
</dbReference>
<dbReference type="OrthoDB" id="9808473at2"/>
<evidence type="ECO:0000256" key="1">
    <source>
        <dbReference type="SAM" id="SignalP"/>
    </source>
</evidence>
<dbReference type="Proteomes" id="UP000077667">
    <property type="component" value="Chromosome"/>
</dbReference>
<dbReference type="EMBL" id="CP015772">
    <property type="protein sequence ID" value="ANH83499.1"/>
    <property type="molecule type" value="Genomic_DNA"/>
</dbReference>
<keyword evidence="3" id="KW-1185">Reference proteome</keyword>
<gene>
    <name evidence="2" type="ORF">A8C56_23230</name>
</gene>
<proteinExistence type="predicted"/>